<evidence type="ECO:0000313" key="2">
    <source>
        <dbReference type="Proteomes" id="UP000010296"/>
    </source>
</evidence>
<dbReference type="STRING" id="888064.HMPREF9088_1194"/>
<sequence length="141" mass="16380">MIYNQSFYQIETQIEHLTSDLINSPLFLNYLQSKRRVQDSKEVKQLQLTFLQSKESYEQIEQYGKYAPDFNKKRRELRLAKRTLDLQEDVSEFRYQETQLQTVLDEICLAIAETISDDIKVDAGNPFFSSHSGCGGSCHAS</sequence>
<accession>E6LFQ4</accession>
<reference evidence="1 2" key="1">
    <citation type="submission" date="2010-12" db="EMBL/GenBank/DDBJ databases">
        <authorList>
            <person name="Muzny D."/>
            <person name="Qin X."/>
            <person name="Deng J."/>
            <person name="Jiang H."/>
            <person name="Liu Y."/>
            <person name="Qu J."/>
            <person name="Song X.-Z."/>
            <person name="Zhang L."/>
            <person name="Thornton R."/>
            <person name="Coyle M."/>
            <person name="Francisco L."/>
            <person name="Jackson L."/>
            <person name="Javaid M."/>
            <person name="Korchina V."/>
            <person name="Kovar C."/>
            <person name="Mata R."/>
            <person name="Mathew T."/>
            <person name="Ngo R."/>
            <person name="Nguyen L."/>
            <person name="Nguyen N."/>
            <person name="Okwuonu G."/>
            <person name="Ongeri F."/>
            <person name="Pham C."/>
            <person name="Simmons D."/>
            <person name="Wilczek-Boney K."/>
            <person name="Hale W."/>
            <person name="Jakkamsetti A."/>
            <person name="Pham P."/>
            <person name="Ruth R."/>
            <person name="San Lucas F."/>
            <person name="Warren J."/>
            <person name="Zhang J."/>
            <person name="Zhao Z."/>
            <person name="Zhou C."/>
            <person name="Zhu D."/>
            <person name="Lee S."/>
            <person name="Bess C."/>
            <person name="Blankenburg K."/>
            <person name="Forbes L."/>
            <person name="Fu Q."/>
            <person name="Gubbala S."/>
            <person name="Hirani K."/>
            <person name="Jayaseelan J.C."/>
            <person name="Lara F."/>
            <person name="Munidasa M."/>
            <person name="Palculict T."/>
            <person name="Patil S."/>
            <person name="Pu L.-L."/>
            <person name="Saada N."/>
            <person name="Tang L."/>
            <person name="Weissenberger G."/>
            <person name="Zhu Y."/>
            <person name="Hemphill L."/>
            <person name="Shang Y."/>
            <person name="Youmans B."/>
            <person name="Ayvaz T."/>
            <person name="Ross M."/>
            <person name="Santibanez J."/>
            <person name="Aqrawi P."/>
            <person name="Gross S."/>
            <person name="Joshi V."/>
            <person name="Fowler G."/>
            <person name="Nazareth L."/>
            <person name="Reid J."/>
            <person name="Worley K."/>
            <person name="Petrosino J."/>
            <person name="Highlander S."/>
            <person name="Gibbs R."/>
        </authorList>
    </citation>
    <scope>NUCLEOTIDE SEQUENCE [LARGE SCALE GENOMIC DNA]</scope>
    <source>
        <strain evidence="2">DSM 15952 / CCUG 50447 / LMG 22039 / TP 1.5</strain>
    </source>
</reference>
<gene>
    <name evidence="1" type="ORF">HMPREF9088_1194</name>
</gene>
<dbReference type="InterPro" id="IPR052767">
    <property type="entry name" value="Bact_com_dev_regulator"/>
</dbReference>
<dbReference type="Gene3D" id="1.20.1500.10">
    <property type="entry name" value="YheA/YmcA-like"/>
    <property type="match status" value="1"/>
</dbReference>
<keyword evidence="2" id="KW-1185">Reference proteome</keyword>
<name>E6LFQ4_ENTI1</name>
<dbReference type="PANTHER" id="PTHR38448">
    <property type="entry name" value="REGULATORY PROTEIN YLBF-RELATED"/>
    <property type="match status" value="1"/>
</dbReference>
<dbReference type="PANTHER" id="PTHR38448:SF2">
    <property type="entry name" value="REGULATORY PROTEIN YLBF"/>
    <property type="match status" value="1"/>
</dbReference>
<dbReference type="AlphaFoldDB" id="E6LFQ4"/>
<dbReference type="Proteomes" id="UP000010296">
    <property type="component" value="Unassembled WGS sequence"/>
</dbReference>
<protein>
    <recommendedName>
        <fullName evidence="3">YlbF family regulator</fullName>
    </recommendedName>
</protein>
<dbReference type="HOGENOM" id="CLU_114090_1_0_9"/>
<dbReference type="Pfam" id="PF06133">
    <property type="entry name" value="Com_YlbF"/>
    <property type="match status" value="1"/>
</dbReference>
<dbReference type="InterPro" id="IPR023378">
    <property type="entry name" value="YheA/YmcA-like_dom_sf"/>
</dbReference>
<comment type="caution">
    <text evidence="1">The sequence shown here is derived from an EMBL/GenBank/DDBJ whole genome shotgun (WGS) entry which is preliminary data.</text>
</comment>
<dbReference type="InterPro" id="IPR010368">
    <property type="entry name" value="Com_YlbF"/>
</dbReference>
<dbReference type="SUPFAM" id="SSF158622">
    <property type="entry name" value="YheA/YmcA-like"/>
    <property type="match status" value="1"/>
</dbReference>
<dbReference type="RefSeq" id="WP_007208212.1">
    <property type="nucleotide sequence ID" value="NZ_GL622241.1"/>
</dbReference>
<dbReference type="EMBL" id="AEPV01000041">
    <property type="protein sequence ID" value="EFU74016.1"/>
    <property type="molecule type" value="Genomic_DNA"/>
</dbReference>
<evidence type="ECO:0008006" key="3">
    <source>
        <dbReference type="Google" id="ProtNLM"/>
    </source>
</evidence>
<organism evidence="1 2">
    <name type="scientific">Enterococcus italicus (strain DSM 15952 / CCUG 50447 / LMG 22039 / TP 1.5)</name>
    <dbReference type="NCBI Taxonomy" id="888064"/>
    <lineage>
        <taxon>Bacteria</taxon>
        <taxon>Bacillati</taxon>
        <taxon>Bacillota</taxon>
        <taxon>Bacilli</taxon>
        <taxon>Lactobacillales</taxon>
        <taxon>Enterococcaceae</taxon>
        <taxon>Enterococcus</taxon>
    </lineage>
</organism>
<proteinExistence type="predicted"/>
<dbReference type="eggNOG" id="COG3679">
    <property type="taxonomic scope" value="Bacteria"/>
</dbReference>
<evidence type="ECO:0000313" key="1">
    <source>
        <dbReference type="EMBL" id="EFU74016.1"/>
    </source>
</evidence>
<dbReference type="OrthoDB" id="2157513at2"/>